<gene>
    <name evidence="1" type="ORF">SAMN05421743_101396</name>
</gene>
<dbReference type="EMBL" id="FNQR01000001">
    <property type="protein sequence ID" value="SDZ84454.1"/>
    <property type="molecule type" value="Genomic_DNA"/>
</dbReference>
<organism evidence="1 2">
    <name type="scientific">Thalassobacillus cyri</name>
    <dbReference type="NCBI Taxonomy" id="571932"/>
    <lineage>
        <taxon>Bacteria</taxon>
        <taxon>Bacillati</taxon>
        <taxon>Bacillota</taxon>
        <taxon>Bacilli</taxon>
        <taxon>Bacillales</taxon>
        <taxon>Bacillaceae</taxon>
        <taxon>Thalassobacillus</taxon>
    </lineage>
</organism>
<dbReference type="AlphaFoldDB" id="A0A1H3WDI0"/>
<evidence type="ECO:0000313" key="1">
    <source>
        <dbReference type="EMBL" id="SDZ84454.1"/>
    </source>
</evidence>
<accession>A0A1H3WDI0</accession>
<evidence type="ECO:0000313" key="2">
    <source>
        <dbReference type="Proteomes" id="UP000198584"/>
    </source>
</evidence>
<reference evidence="1 2" key="1">
    <citation type="submission" date="2016-10" db="EMBL/GenBank/DDBJ databases">
        <authorList>
            <person name="de Groot N.N."/>
        </authorList>
    </citation>
    <scope>NUCLEOTIDE SEQUENCE [LARGE SCALE GENOMIC DNA]</scope>
    <source>
        <strain evidence="1 2">CCM7597</strain>
    </source>
</reference>
<proteinExistence type="predicted"/>
<keyword evidence="2" id="KW-1185">Reference proteome</keyword>
<name>A0A1H3WDI0_9BACI</name>
<protein>
    <submittedName>
        <fullName evidence="1">Uncharacterized protein</fullName>
    </submittedName>
</protein>
<dbReference type="Proteomes" id="UP000198584">
    <property type="component" value="Unassembled WGS sequence"/>
</dbReference>
<dbReference type="STRING" id="571932.SAMN05421743_101396"/>
<sequence>MEKNQTTPGINVEQQVGTNSTMKPGYLVTNTKK</sequence>